<keyword evidence="2" id="KW-0378">Hydrolase</keyword>
<gene>
    <name evidence="2" type="ORF">PIL02S_05169</name>
</gene>
<dbReference type="InterPro" id="IPR029058">
    <property type="entry name" value="AB_hydrolase_fold"/>
</dbReference>
<comment type="caution">
    <text evidence="2">The sequence shown here is derived from an EMBL/GenBank/DDBJ whole genome shotgun (WGS) entry which is preliminary data.</text>
</comment>
<dbReference type="EC" id="3.1.1.5" evidence="2"/>
<evidence type="ECO:0000313" key="2">
    <source>
        <dbReference type="EMBL" id="PYY26993.1"/>
    </source>
</evidence>
<sequence length="199" mass="22103">MTRVTFEDYLEDIQEIITACGEPPILIGFSMGGILSQKIAEHSPLRGLIVIDSSLSQEVLRSVPYADVVRITPGLVVPAPVHDELTSIDESAEDIAFQRKYLAMESSQAFSTFSAFFGGEDVVSINGESITCPSLVIKAVSSEEEEQRGRLTAEQLHAEYTGLWHTTHTGLLVGQRYFEAVKIILEWLDRRKSEFSSQH</sequence>
<organism evidence="2 3">
    <name type="scientific">Paenibacillus illinoisensis</name>
    <dbReference type="NCBI Taxonomy" id="59845"/>
    <lineage>
        <taxon>Bacteria</taxon>
        <taxon>Bacillati</taxon>
        <taxon>Bacillota</taxon>
        <taxon>Bacilli</taxon>
        <taxon>Bacillales</taxon>
        <taxon>Paenibacillaceae</taxon>
        <taxon>Paenibacillus</taxon>
    </lineage>
</organism>
<reference evidence="2 3" key="1">
    <citation type="submission" date="2018-01" db="EMBL/GenBank/DDBJ databases">
        <title>Genome sequence of the PGP bacterium Paenibacillus illinoisensis E3.</title>
        <authorList>
            <person name="Rolli E."/>
            <person name="Marasco R."/>
            <person name="Bessem C."/>
            <person name="Michoud G."/>
            <person name="Gaiarsa S."/>
            <person name="Borin S."/>
            <person name="Daffonchio D."/>
        </authorList>
    </citation>
    <scope>NUCLEOTIDE SEQUENCE [LARGE SCALE GENOMIC DNA]</scope>
    <source>
        <strain evidence="2 3">E3</strain>
    </source>
</reference>
<dbReference type="Proteomes" id="UP000247459">
    <property type="component" value="Unassembled WGS sequence"/>
</dbReference>
<dbReference type="EMBL" id="PRLG01000028">
    <property type="protein sequence ID" value="PYY26993.1"/>
    <property type="molecule type" value="Genomic_DNA"/>
</dbReference>
<name>A0A2W0C3B7_9BACL</name>
<dbReference type="SUPFAM" id="SSF53474">
    <property type="entry name" value="alpha/beta-Hydrolases"/>
    <property type="match status" value="1"/>
</dbReference>
<dbReference type="Gene3D" id="3.40.50.1820">
    <property type="entry name" value="alpha/beta hydrolase"/>
    <property type="match status" value="1"/>
</dbReference>
<feature type="domain" description="AB hydrolase-1" evidence="1">
    <location>
        <begin position="5"/>
        <end position="86"/>
    </location>
</feature>
<dbReference type="InterPro" id="IPR000073">
    <property type="entry name" value="AB_hydrolase_1"/>
</dbReference>
<dbReference type="GO" id="GO:0004622">
    <property type="term" value="F:phosphatidylcholine lysophospholipase activity"/>
    <property type="evidence" value="ECO:0007669"/>
    <property type="project" value="UniProtKB-EC"/>
</dbReference>
<evidence type="ECO:0000313" key="3">
    <source>
        <dbReference type="Proteomes" id="UP000247459"/>
    </source>
</evidence>
<accession>A0A2W0C3B7</accession>
<protein>
    <submittedName>
        <fullName evidence="2">Putative hydrolase protein</fullName>
        <ecNumber evidence="2">3.1.1.5</ecNumber>
    </submittedName>
</protein>
<evidence type="ECO:0000259" key="1">
    <source>
        <dbReference type="Pfam" id="PF12697"/>
    </source>
</evidence>
<dbReference type="AlphaFoldDB" id="A0A2W0C3B7"/>
<proteinExistence type="predicted"/>
<dbReference type="Pfam" id="PF12697">
    <property type="entry name" value="Abhydrolase_6"/>
    <property type="match status" value="1"/>
</dbReference>